<gene>
    <name evidence="1" type="ORF">Taro_028072</name>
</gene>
<organism evidence="1 2">
    <name type="scientific">Colocasia esculenta</name>
    <name type="common">Wild taro</name>
    <name type="synonym">Arum esculentum</name>
    <dbReference type="NCBI Taxonomy" id="4460"/>
    <lineage>
        <taxon>Eukaryota</taxon>
        <taxon>Viridiplantae</taxon>
        <taxon>Streptophyta</taxon>
        <taxon>Embryophyta</taxon>
        <taxon>Tracheophyta</taxon>
        <taxon>Spermatophyta</taxon>
        <taxon>Magnoliopsida</taxon>
        <taxon>Liliopsida</taxon>
        <taxon>Araceae</taxon>
        <taxon>Aroideae</taxon>
        <taxon>Colocasieae</taxon>
        <taxon>Colocasia</taxon>
    </lineage>
</organism>
<comment type="caution">
    <text evidence="1">The sequence shown here is derived from an EMBL/GenBank/DDBJ whole genome shotgun (WGS) entry which is preliminary data.</text>
</comment>
<protein>
    <submittedName>
        <fullName evidence="1">Uncharacterized protein</fullName>
    </submittedName>
</protein>
<accession>A0A843VQP9</accession>
<name>A0A843VQP9_COLES</name>
<dbReference type="Proteomes" id="UP000652761">
    <property type="component" value="Unassembled WGS sequence"/>
</dbReference>
<proteinExistence type="predicted"/>
<evidence type="ECO:0000313" key="2">
    <source>
        <dbReference type="Proteomes" id="UP000652761"/>
    </source>
</evidence>
<dbReference type="AlphaFoldDB" id="A0A843VQP9"/>
<sequence>MTLYQNFNVLVRNPMSGLTPVRVRHRSPDHNCPICRLLGSDCDSLPVATKKATGKPSPFQYLNRKTCRDPYMILSLRALPLSPSLLAYVAFTGETEDDIYTHEEGNDQE</sequence>
<evidence type="ECO:0000313" key="1">
    <source>
        <dbReference type="EMBL" id="MQL95404.1"/>
    </source>
</evidence>
<reference evidence="1" key="1">
    <citation type="submission" date="2017-07" db="EMBL/GenBank/DDBJ databases">
        <title>Taro Niue Genome Assembly and Annotation.</title>
        <authorList>
            <person name="Atibalentja N."/>
            <person name="Keating K."/>
            <person name="Fields C.J."/>
        </authorList>
    </citation>
    <scope>NUCLEOTIDE SEQUENCE</scope>
    <source>
        <strain evidence="1">Niue_2</strain>
        <tissue evidence="1">Leaf</tissue>
    </source>
</reference>
<dbReference type="EMBL" id="NMUH01001790">
    <property type="protein sequence ID" value="MQL95404.1"/>
    <property type="molecule type" value="Genomic_DNA"/>
</dbReference>
<keyword evidence="2" id="KW-1185">Reference proteome</keyword>